<dbReference type="Proteomes" id="UP000075903">
    <property type="component" value="Unassembled WGS sequence"/>
</dbReference>
<dbReference type="AlphaFoldDB" id="A0A182UM79"/>
<keyword evidence="3" id="KW-1185">Reference proteome</keyword>
<dbReference type="VEuPathDB" id="VectorBase:AMEM000268"/>
<accession>A0A182UM79</accession>
<proteinExistence type="predicted"/>
<feature type="region of interest" description="Disordered" evidence="1">
    <location>
        <begin position="105"/>
        <end position="150"/>
    </location>
</feature>
<dbReference type="EnsemblMetazoa" id="AMEM000268-RA">
    <property type="protein sequence ID" value="AMEM000268-PA"/>
    <property type="gene ID" value="AMEM000268"/>
</dbReference>
<sequence length="296" mass="31553">MASTTADVVPTVIQSSDMGDVVWPAGVFCGSVEEAASSGGSIIRKAIDAVSASGGVAAPSGASNTGATGLMARINGFKHPFAFTSDAELSTVPVGDSRCITTSERRYRSARLQRPGERSATSSTLSPKDAQLRAKRALRPPDCKGRPRAGPCLRIVRHTEPHRVRPGDDPLLYAALQRQHRIDGRAHTGNGGEAHPQAKLSRRRLPARCHAAPAKVGPRYVDEQARLIEPYLAPAQITAIVLHVHQGDTLNRALHREGRTKVTAPVSQAGELIQLQPYGSSRPGRIIAKRSANTAR</sequence>
<protein>
    <submittedName>
        <fullName evidence="2">Uncharacterized protein</fullName>
    </submittedName>
</protein>
<evidence type="ECO:0000256" key="1">
    <source>
        <dbReference type="SAM" id="MobiDB-lite"/>
    </source>
</evidence>
<organism evidence="2 3">
    <name type="scientific">Anopheles merus</name>
    <name type="common">Mosquito</name>
    <dbReference type="NCBI Taxonomy" id="30066"/>
    <lineage>
        <taxon>Eukaryota</taxon>
        <taxon>Metazoa</taxon>
        <taxon>Ecdysozoa</taxon>
        <taxon>Arthropoda</taxon>
        <taxon>Hexapoda</taxon>
        <taxon>Insecta</taxon>
        <taxon>Pterygota</taxon>
        <taxon>Neoptera</taxon>
        <taxon>Endopterygota</taxon>
        <taxon>Diptera</taxon>
        <taxon>Nematocera</taxon>
        <taxon>Culicoidea</taxon>
        <taxon>Culicidae</taxon>
        <taxon>Anophelinae</taxon>
        <taxon>Anopheles</taxon>
    </lineage>
</organism>
<evidence type="ECO:0000313" key="3">
    <source>
        <dbReference type="Proteomes" id="UP000075903"/>
    </source>
</evidence>
<evidence type="ECO:0000313" key="2">
    <source>
        <dbReference type="EnsemblMetazoa" id="AMEM000268-PA"/>
    </source>
</evidence>
<name>A0A182UM79_ANOME</name>
<reference evidence="2" key="1">
    <citation type="submission" date="2020-05" db="UniProtKB">
        <authorList>
            <consortium name="EnsemblMetazoa"/>
        </authorList>
    </citation>
    <scope>IDENTIFICATION</scope>
    <source>
        <strain evidence="2">MAF</strain>
    </source>
</reference>